<dbReference type="PANTHER" id="PTHR10127">
    <property type="entry name" value="DISCOIDIN, CUB, EGF, LAMININ , AND ZINC METALLOPROTEASE DOMAIN CONTAINING"/>
    <property type="match status" value="1"/>
</dbReference>
<dbReference type="PROSITE" id="PS51864">
    <property type="entry name" value="ASTACIN"/>
    <property type="match status" value="1"/>
</dbReference>
<feature type="binding site" evidence="9">
    <location>
        <position position="150"/>
    </location>
    <ligand>
        <name>Zn(2+)</name>
        <dbReference type="ChEBI" id="CHEBI:29105"/>
        <note>catalytic</note>
    </ligand>
</feature>
<dbReference type="InterPro" id="IPR001506">
    <property type="entry name" value="Peptidase_M12A"/>
</dbReference>
<proteinExistence type="predicted"/>
<feature type="domain" description="Peptidase M12A" evidence="11">
    <location>
        <begin position="52"/>
        <end position="249"/>
    </location>
</feature>
<keyword evidence="8" id="KW-1015">Disulfide bond</keyword>
<keyword evidence="3 10" id="KW-0732">Signal</keyword>
<dbReference type="AlphaFoldDB" id="A0AAD5AVM4"/>
<feature type="signal peptide" evidence="10">
    <location>
        <begin position="1"/>
        <end position="22"/>
    </location>
</feature>
<accession>A0AAD5AVM4</accession>
<keyword evidence="13" id="KW-1185">Reference proteome</keyword>
<evidence type="ECO:0000256" key="10">
    <source>
        <dbReference type="RuleBase" id="RU361183"/>
    </source>
</evidence>
<dbReference type="Proteomes" id="UP001205998">
    <property type="component" value="Unassembled WGS sequence"/>
</dbReference>
<keyword evidence="6 9" id="KW-0482">Metalloprotease</keyword>
<reference evidence="12" key="1">
    <citation type="submission" date="2018-07" db="EMBL/GenBank/DDBJ databases">
        <title>Comparative genomics of catfishes provides insights into carnivory and benthic adaptation.</title>
        <authorList>
            <person name="Zhang Y."/>
            <person name="Wang D."/>
            <person name="Peng Z."/>
            <person name="Zheng S."/>
            <person name="Shao F."/>
            <person name="Tao W."/>
        </authorList>
    </citation>
    <scope>NUCLEOTIDE SEQUENCE</scope>
    <source>
        <strain evidence="12">Chongqing</strain>
    </source>
</reference>
<dbReference type="PRINTS" id="PR00480">
    <property type="entry name" value="ASTACIN"/>
</dbReference>
<keyword evidence="2 9" id="KW-0479">Metal-binding</keyword>
<evidence type="ECO:0000256" key="8">
    <source>
        <dbReference type="ARBA" id="ARBA00023157"/>
    </source>
</evidence>
<evidence type="ECO:0000256" key="3">
    <source>
        <dbReference type="ARBA" id="ARBA00022729"/>
    </source>
</evidence>
<dbReference type="FunFam" id="3.40.390.10:FF:000040">
    <property type="entry name" value="Metalloendopeptidase"/>
    <property type="match status" value="1"/>
</dbReference>
<comment type="caution">
    <text evidence="12">The sequence shown here is derived from an EMBL/GenBank/DDBJ whole genome shotgun (WGS) entry which is preliminary data.</text>
</comment>
<evidence type="ECO:0000256" key="2">
    <source>
        <dbReference type="ARBA" id="ARBA00022723"/>
    </source>
</evidence>
<dbReference type="EC" id="3.4.24.-" evidence="10"/>
<evidence type="ECO:0000259" key="11">
    <source>
        <dbReference type="PROSITE" id="PS51864"/>
    </source>
</evidence>
<dbReference type="GO" id="GO:0004222">
    <property type="term" value="F:metalloendopeptidase activity"/>
    <property type="evidence" value="ECO:0007669"/>
    <property type="project" value="UniProtKB-UniRule"/>
</dbReference>
<evidence type="ECO:0000256" key="9">
    <source>
        <dbReference type="PROSITE-ProRule" id="PRU01211"/>
    </source>
</evidence>
<keyword evidence="5 9" id="KW-0862">Zinc</keyword>
<name>A0AAD5AVM4_SILAS</name>
<evidence type="ECO:0000313" key="12">
    <source>
        <dbReference type="EMBL" id="KAI5623778.1"/>
    </source>
</evidence>
<dbReference type="GO" id="GO:0008270">
    <property type="term" value="F:zinc ion binding"/>
    <property type="evidence" value="ECO:0007669"/>
    <property type="project" value="UniProtKB-UniRule"/>
</dbReference>
<evidence type="ECO:0000313" key="13">
    <source>
        <dbReference type="Proteomes" id="UP001205998"/>
    </source>
</evidence>
<evidence type="ECO:0000256" key="4">
    <source>
        <dbReference type="ARBA" id="ARBA00022801"/>
    </source>
</evidence>
<evidence type="ECO:0000256" key="7">
    <source>
        <dbReference type="ARBA" id="ARBA00023145"/>
    </source>
</evidence>
<dbReference type="InterPro" id="IPR006026">
    <property type="entry name" value="Peptidase_Metallo"/>
</dbReference>
<comment type="cofactor">
    <cofactor evidence="9 10">
        <name>Zn(2+)</name>
        <dbReference type="ChEBI" id="CHEBI:29105"/>
    </cofactor>
    <text evidence="9 10">Binds 1 zinc ion per subunit.</text>
</comment>
<dbReference type="EMBL" id="MU551596">
    <property type="protein sequence ID" value="KAI5623778.1"/>
    <property type="molecule type" value="Genomic_DNA"/>
</dbReference>
<organism evidence="12 13">
    <name type="scientific">Silurus asotus</name>
    <name type="common">Amur catfish</name>
    <name type="synonym">Parasilurus asotus</name>
    <dbReference type="NCBI Taxonomy" id="30991"/>
    <lineage>
        <taxon>Eukaryota</taxon>
        <taxon>Metazoa</taxon>
        <taxon>Chordata</taxon>
        <taxon>Craniata</taxon>
        <taxon>Vertebrata</taxon>
        <taxon>Euteleostomi</taxon>
        <taxon>Actinopterygii</taxon>
        <taxon>Neopterygii</taxon>
        <taxon>Teleostei</taxon>
        <taxon>Ostariophysi</taxon>
        <taxon>Siluriformes</taxon>
        <taxon>Siluridae</taxon>
        <taxon>Silurus</taxon>
    </lineage>
</organism>
<sequence length="249" mass="28346">MFAVMFVYNVTVALLVLMFCSAQEVRDIHADPASGETVLIEGDIVPTRNWKNADPCTSTGCKWPKSPDGNVYVPYLISYPYSATQMQVIQKALDSFSTVSCIHFIPHTNQRAYINIESLNGCWSLIGHTGSMQTVSLAQYGCIYHQIVQHELLHVLGFHHEQSRSDRDKYIQVAWENVSDDMKVNFNIKRTLNRETPYDYNSVMQYQRTAFSKNGLPTMIPFPDPNVAFGQATEMSQNDITRLKLLYQC</sequence>
<dbReference type="SUPFAM" id="SSF55486">
    <property type="entry name" value="Metalloproteases ('zincins'), catalytic domain"/>
    <property type="match status" value="1"/>
</dbReference>
<keyword evidence="7" id="KW-0865">Zymogen</keyword>
<dbReference type="Gene3D" id="3.40.390.10">
    <property type="entry name" value="Collagenase (Catalytic Domain)"/>
    <property type="match status" value="1"/>
</dbReference>
<dbReference type="InterPro" id="IPR024079">
    <property type="entry name" value="MetalloPept_cat_dom_sf"/>
</dbReference>
<comment type="caution">
    <text evidence="9">Lacks conserved residue(s) required for the propagation of feature annotation.</text>
</comment>
<keyword evidence="1 9" id="KW-0645">Protease</keyword>
<feature type="chain" id="PRO_5041773159" description="Metalloendopeptidase" evidence="10">
    <location>
        <begin position="23"/>
        <end position="249"/>
    </location>
</feature>
<keyword evidence="4 9" id="KW-0378">Hydrolase</keyword>
<dbReference type="PANTHER" id="PTHR10127:SF779">
    <property type="entry name" value="METALLOENDOPEPTIDASE"/>
    <property type="match status" value="1"/>
</dbReference>
<gene>
    <name evidence="12" type="ORF">C0J50_16459</name>
</gene>
<dbReference type="Pfam" id="PF01400">
    <property type="entry name" value="Astacin"/>
    <property type="match status" value="1"/>
</dbReference>
<feature type="active site" evidence="9">
    <location>
        <position position="151"/>
    </location>
</feature>
<evidence type="ECO:0000256" key="6">
    <source>
        <dbReference type="ARBA" id="ARBA00023049"/>
    </source>
</evidence>
<evidence type="ECO:0000256" key="5">
    <source>
        <dbReference type="ARBA" id="ARBA00022833"/>
    </source>
</evidence>
<dbReference type="GO" id="GO:0006508">
    <property type="term" value="P:proteolysis"/>
    <property type="evidence" value="ECO:0007669"/>
    <property type="project" value="UniProtKB-KW"/>
</dbReference>
<feature type="binding site" evidence="9">
    <location>
        <position position="160"/>
    </location>
    <ligand>
        <name>Zn(2+)</name>
        <dbReference type="ChEBI" id="CHEBI:29105"/>
        <note>catalytic</note>
    </ligand>
</feature>
<protein>
    <recommendedName>
        <fullName evidence="10">Metalloendopeptidase</fullName>
        <ecNumber evidence="10">3.4.24.-</ecNumber>
    </recommendedName>
</protein>
<feature type="binding site" evidence="9">
    <location>
        <position position="154"/>
    </location>
    <ligand>
        <name>Zn(2+)</name>
        <dbReference type="ChEBI" id="CHEBI:29105"/>
        <note>catalytic</note>
    </ligand>
</feature>
<evidence type="ECO:0000256" key="1">
    <source>
        <dbReference type="ARBA" id="ARBA00022670"/>
    </source>
</evidence>
<dbReference type="SMART" id="SM00235">
    <property type="entry name" value="ZnMc"/>
    <property type="match status" value="1"/>
</dbReference>